<protein>
    <recommendedName>
        <fullName evidence="4">AB hydrolase-1 domain-containing protein</fullName>
    </recommendedName>
</protein>
<evidence type="ECO:0000256" key="1">
    <source>
        <dbReference type="ARBA" id="ARBA00022801"/>
    </source>
</evidence>
<dbReference type="PRINTS" id="PR00412">
    <property type="entry name" value="EPOXHYDRLASE"/>
</dbReference>
<dbReference type="SUPFAM" id="SSF53474">
    <property type="entry name" value="alpha/beta-Hydrolases"/>
    <property type="match status" value="1"/>
</dbReference>
<dbReference type="AlphaFoldDB" id="A0A815E8G0"/>
<dbReference type="InterPro" id="IPR000073">
    <property type="entry name" value="AB_hydrolase_1"/>
</dbReference>
<proteinExistence type="inferred from homology"/>
<comment type="caution">
    <text evidence="5">The sequence shown here is derived from an EMBL/GenBank/DDBJ whole genome shotgun (WGS) entry which is preliminary data.</text>
</comment>
<dbReference type="GO" id="GO:0004301">
    <property type="term" value="F:epoxide hydrolase activity"/>
    <property type="evidence" value="ECO:0007669"/>
    <property type="project" value="UniProtKB-ARBA"/>
</dbReference>
<reference evidence="5" key="1">
    <citation type="submission" date="2021-02" db="EMBL/GenBank/DDBJ databases">
        <authorList>
            <person name="Nowell W R."/>
        </authorList>
    </citation>
    <scope>NUCLEOTIDE SEQUENCE</scope>
</reference>
<dbReference type="Proteomes" id="UP000663864">
    <property type="component" value="Unassembled WGS sequence"/>
</dbReference>
<dbReference type="PANTHER" id="PTHR43329">
    <property type="entry name" value="EPOXIDE HYDROLASE"/>
    <property type="match status" value="1"/>
</dbReference>
<keyword evidence="3" id="KW-0732">Signal</keyword>
<evidence type="ECO:0000313" key="5">
    <source>
        <dbReference type="EMBL" id="CAF1311290.1"/>
    </source>
</evidence>
<organism evidence="5 6">
    <name type="scientific">Rotaria sordida</name>
    <dbReference type="NCBI Taxonomy" id="392033"/>
    <lineage>
        <taxon>Eukaryota</taxon>
        <taxon>Metazoa</taxon>
        <taxon>Spiralia</taxon>
        <taxon>Gnathifera</taxon>
        <taxon>Rotifera</taxon>
        <taxon>Eurotatoria</taxon>
        <taxon>Bdelloidea</taxon>
        <taxon>Philodinida</taxon>
        <taxon>Philodinidae</taxon>
        <taxon>Rotaria</taxon>
    </lineage>
</organism>
<evidence type="ECO:0000259" key="4">
    <source>
        <dbReference type="Pfam" id="PF00561"/>
    </source>
</evidence>
<name>A0A815E8G0_9BILA</name>
<dbReference type="Gene3D" id="3.40.50.1820">
    <property type="entry name" value="alpha/beta hydrolase"/>
    <property type="match status" value="1"/>
</dbReference>
<dbReference type="Pfam" id="PF00561">
    <property type="entry name" value="Abhydrolase_1"/>
    <property type="match status" value="1"/>
</dbReference>
<gene>
    <name evidence="5" type="ORF">ZHD862_LOCUS28502</name>
</gene>
<evidence type="ECO:0000313" key="6">
    <source>
        <dbReference type="Proteomes" id="UP000663864"/>
    </source>
</evidence>
<evidence type="ECO:0000256" key="2">
    <source>
        <dbReference type="ARBA" id="ARBA00038334"/>
    </source>
</evidence>
<evidence type="ECO:0000256" key="3">
    <source>
        <dbReference type="SAM" id="SignalP"/>
    </source>
</evidence>
<dbReference type="InterPro" id="IPR029058">
    <property type="entry name" value="AB_hydrolase_fold"/>
</dbReference>
<feature type="signal peptide" evidence="3">
    <location>
        <begin position="1"/>
        <end position="27"/>
    </location>
</feature>
<sequence>MNVLIHCLRYILLLLVIIFQDKCLIFGYTLETENYEVATGINYEYFYIKSEANGTNSKPTLLFLHGFPSSFHVWRHQIEYFSQRGYGCLAMNMMGYGRTYSPLNATEYKAKSMVNHLITLLDYLQIDNVFVIGHDWGTSPASRFVLYHLERTLGLVLISIPYGPPSVFNFDQVLGYSKEVCGFEVLGYWEFFNSADTAEIIQNNLDSFIDIIYARNMTLSRTDFFPLGKLREWVTNGKRTVRDSYLTENDYEILRQYLAKGMQSKLNWYKAAIENINWNDEKNMDPTIQRPVLFIKEESFDVCPIFSSTEPSEFIPNYEMIELNAGHWVMEETPDEVNRAIDKWIRKIK</sequence>
<dbReference type="EMBL" id="CAJNOT010002384">
    <property type="protein sequence ID" value="CAF1311290.1"/>
    <property type="molecule type" value="Genomic_DNA"/>
</dbReference>
<dbReference type="InterPro" id="IPR000639">
    <property type="entry name" value="Epox_hydrolase-like"/>
</dbReference>
<feature type="domain" description="AB hydrolase-1" evidence="4">
    <location>
        <begin position="59"/>
        <end position="165"/>
    </location>
</feature>
<feature type="chain" id="PRO_5032944977" description="AB hydrolase-1 domain-containing protein" evidence="3">
    <location>
        <begin position="28"/>
        <end position="349"/>
    </location>
</feature>
<accession>A0A815E8G0</accession>
<keyword evidence="1" id="KW-0378">Hydrolase</keyword>
<comment type="similarity">
    <text evidence="2">Belongs to the AB hydrolase superfamily. Epoxide hydrolase family.</text>
</comment>